<sequence length="222" mass="25761">MLNFQSQSKIAAMATSTPTLRSDQKKLITQKKQLRTQLRNKRQQLTRFEQHSAAKKLLIQLNHQTWFNNSQKVALYLANDSELSCAHVIRTLLQNNKQVFLPVLHPINHRQLLFVRYDQHTPMRFNRFGIKEPRLARSRLLDPSQLDIIFMPLVGFDKQGHRLGMGGGFYDTSLERVVNCRWLKSPKRIGIAHDCQQASELPQEPWDIQLNAIITPSQCILI</sequence>
<dbReference type="InterPro" id="IPR037171">
    <property type="entry name" value="NagB/RpiA_transferase-like"/>
</dbReference>
<dbReference type="InterPro" id="IPR024185">
    <property type="entry name" value="FTHF_cligase-like_sf"/>
</dbReference>
<comment type="cofactor">
    <cofactor evidence="4">
        <name>Mg(2+)</name>
        <dbReference type="ChEBI" id="CHEBI:18420"/>
    </cofactor>
</comment>
<evidence type="ECO:0000313" key="6">
    <source>
        <dbReference type="EMBL" id="GAA3944401.1"/>
    </source>
</evidence>
<dbReference type="SUPFAM" id="SSF100950">
    <property type="entry name" value="NagB/RpiA/CoA transferase-like"/>
    <property type="match status" value="1"/>
</dbReference>
<dbReference type="NCBIfam" id="TIGR02727">
    <property type="entry name" value="MTHFS_bact"/>
    <property type="match status" value="1"/>
</dbReference>
<dbReference type="RefSeq" id="WP_344800939.1">
    <property type="nucleotide sequence ID" value="NZ_BAABBN010000017.1"/>
</dbReference>
<dbReference type="Proteomes" id="UP001501565">
    <property type="component" value="Unassembled WGS sequence"/>
</dbReference>
<evidence type="ECO:0000313" key="7">
    <source>
        <dbReference type="Proteomes" id="UP001501565"/>
    </source>
</evidence>
<reference evidence="7" key="1">
    <citation type="journal article" date="2019" name="Int. J. Syst. Evol. Microbiol.">
        <title>The Global Catalogue of Microorganisms (GCM) 10K type strain sequencing project: providing services to taxonomists for standard genome sequencing and annotation.</title>
        <authorList>
            <consortium name="The Broad Institute Genomics Platform"/>
            <consortium name="The Broad Institute Genome Sequencing Center for Infectious Disease"/>
            <person name="Wu L."/>
            <person name="Ma J."/>
        </authorList>
    </citation>
    <scope>NUCLEOTIDE SEQUENCE [LARGE SCALE GENOMIC DNA]</scope>
    <source>
        <strain evidence="7">JCM 17551</strain>
    </source>
</reference>
<keyword evidence="3 4" id="KW-0067">ATP-binding</keyword>
<dbReference type="EMBL" id="BAABBN010000017">
    <property type="protein sequence ID" value="GAA3944401.1"/>
    <property type="molecule type" value="Genomic_DNA"/>
</dbReference>
<evidence type="ECO:0000256" key="1">
    <source>
        <dbReference type="ARBA" id="ARBA00010638"/>
    </source>
</evidence>
<comment type="caution">
    <text evidence="6">The sequence shown here is derived from an EMBL/GenBank/DDBJ whole genome shotgun (WGS) entry which is preliminary data.</text>
</comment>
<comment type="similarity">
    <text evidence="1 4">Belongs to the 5-formyltetrahydrofolate cyclo-ligase family.</text>
</comment>
<accession>A0ABP7NFH0</accession>
<keyword evidence="7" id="KW-1185">Reference proteome</keyword>
<comment type="catalytic activity">
    <reaction evidence="4">
        <text>(6S)-5-formyl-5,6,7,8-tetrahydrofolate + ATP = (6R)-5,10-methenyltetrahydrofolate + ADP + phosphate</text>
        <dbReference type="Rhea" id="RHEA:10488"/>
        <dbReference type="ChEBI" id="CHEBI:30616"/>
        <dbReference type="ChEBI" id="CHEBI:43474"/>
        <dbReference type="ChEBI" id="CHEBI:57455"/>
        <dbReference type="ChEBI" id="CHEBI:57457"/>
        <dbReference type="ChEBI" id="CHEBI:456216"/>
        <dbReference type="EC" id="6.3.3.2"/>
    </reaction>
</comment>
<evidence type="ECO:0000256" key="2">
    <source>
        <dbReference type="ARBA" id="ARBA00022741"/>
    </source>
</evidence>
<dbReference type="PANTHER" id="PTHR23407:SF1">
    <property type="entry name" value="5-FORMYLTETRAHYDROFOLATE CYCLO-LIGASE"/>
    <property type="match status" value="1"/>
</dbReference>
<keyword evidence="4" id="KW-0479">Metal-binding</keyword>
<protein>
    <recommendedName>
        <fullName evidence="4">5-formyltetrahydrofolate cyclo-ligase</fullName>
        <ecNumber evidence="4">6.3.3.2</ecNumber>
    </recommendedName>
</protein>
<feature type="coiled-coil region" evidence="5">
    <location>
        <begin position="24"/>
        <end position="51"/>
    </location>
</feature>
<keyword evidence="4" id="KW-0460">Magnesium</keyword>
<organism evidence="6 7">
    <name type="scientific">Litoribacillus peritrichatus</name>
    <dbReference type="NCBI Taxonomy" id="718191"/>
    <lineage>
        <taxon>Bacteria</taxon>
        <taxon>Pseudomonadati</taxon>
        <taxon>Pseudomonadota</taxon>
        <taxon>Gammaproteobacteria</taxon>
        <taxon>Oceanospirillales</taxon>
        <taxon>Oceanospirillaceae</taxon>
        <taxon>Litoribacillus</taxon>
    </lineage>
</organism>
<dbReference type="Pfam" id="PF01812">
    <property type="entry name" value="5-FTHF_cyc-lig"/>
    <property type="match status" value="1"/>
</dbReference>
<dbReference type="InterPro" id="IPR002698">
    <property type="entry name" value="FTHF_cligase"/>
</dbReference>
<name>A0ABP7NFH0_9GAMM</name>
<keyword evidence="5" id="KW-0175">Coiled coil</keyword>
<dbReference type="PANTHER" id="PTHR23407">
    <property type="entry name" value="ATPASE INHIBITOR/5-FORMYLTETRAHYDROFOLATE CYCLO-LIGASE"/>
    <property type="match status" value="1"/>
</dbReference>
<dbReference type="PIRSF" id="PIRSF006806">
    <property type="entry name" value="FTHF_cligase"/>
    <property type="match status" value="1"/>
</dbReference>
<evidence type="ECO:0000256" key="3">
    <source>
        <dbReference type="ARBA" id="ARBA00022840"/>
    </source>
</evidence>
<dbReference type="Gene3D" id="3.40.50.10420">
    <property type="entry name" value="NagB/RpiA/CoA transferase-like"/>
    <property type="match status" value="1"/>
</dbReference>
<evidence type="ECO:0000256" key="4">
    <source>
        <dbReference type="RuleBase" id="RU361279"/>
    </source>
</evidence>
<proteinExistence type="inferred from homology"/>
<gene>
    <name evidence="6" type="ORF">GCM10022277_45140</name>
</gene>
<keyword evidence="2 4" id="KW-0547">Nucleotide-binding</keyword>
<dbReference type="EC" id="6.3.3.2" evidence="4"/>
<evidence type="ECO:0000256" key="5">
    <source>
        <dbReference type="SAM" id="Coils"/>
    </source>
</evidence>